<evidence type="ECO:0000256" key="1">
    <source>
        <dbReference type="ARBA" id="ARBA00004479"/>
    </source>
</evidence>
<dbReference type="EMBL" id="JAPMOS010000013">
    <property type="protein sequence ID" value="KAJ4460382.1"/>
    <property type="molecule type" value="Genomic_DNA"/>
</dbReference>
<protein>
    <recommendedName>
        <fullName evidence="8">L-type lectin-like domain-containing protein</fullName>
    </recommendedName>
</protein>
<feature type="signal peptide" evidence="7">
    <location>
        <begin position="1"/>
        <end position="19"/>
    </location>
</feature>
<keyword evidence="3 7" id="KW-0732">Signal</keyword>
<keyword evidence="5 6" id="KW-0472">Membrane</keyword>
<dbReference type="PROSITE" id="PS51328">
    <property type="entry name" value="L_LECTIN_LIKE"/>
    <property type="match status" value="1"/>
</dbReference>
<evidence type="ECO:0000256" key="5">
    <source>
        <dbReference type="ARBA" id="ARBA00023136"/>
    </source>
</evidence>
<dbReference type="Proteomes" id="UP001141327">
    <property type="component" value="Unassembled WGS sequence"/>
</dbReference>
<evidence type="ECO:0000256" key="4">
    <source>
        <dbReference type="ARBA" id="ARBA00022989"/>
    </source>
</evidence>
<dbReference type="Gene3D" id="2.60.120.200">
    <property type="match status" value="1"/>
</dbReference>
<dbReference type="SUPFAM" id="SSF49899">
    <property type="entry name" value="Concanavalin A-like lectins/glucanases"/>
    <property type="match status" value="1"/>
</dbReference>
<dbReference type="PANTHER" id="PTHR12223">
    <property type="entry name" value="VESICULAR MANNOSE-BINDING LECTIN"/>
    <property type="match status" value="1"/>
</dbReference>
<evidence type="ECO:0000256" key="6">
    <source>
        <dbReference type="SAM" id="Phobius"/>
    </source>
</evidence>
<keyword evidence="2 6" id="KW-0812">Transmembrane</keyword>
<accession>A0ABQ8URN2</accession>
<organism evidence="9 10">
    <name type="scientific">Paratrimastix pyriformis</name>
    <dbReference type="NCBI Taxonomy" id="342808"/>
    <lineage>
        <taxon>Eukaryota</taxon>
        <taxon>Metamonada</taxon>
        <taxon>Preaxostyla</taxon>
        <taxon>Paratrimastigidae</taxon>
        <taxon>Paratrimastix</taxon>
    </lineage>
</organism>
<dbReference type="PANTHER" id="PTHR12223:SF28">
    <property type="entry name" value="LECTIN, MANNOSE BINDING 1 LIKE"/>
    <property type="match status" value="1"/>
</dbReference>
<comment type="subcellular location">
    <subcellularLocation>
        <location evidence="1">Membrane</location>
        <topology evidence="1">Single-pass type I membrane protein</topology>
    </subcellularLocation>
</comment>
<dbReference type="InterPro" id="IPR005052">
    <property type="entry name" value="Lectin_leg"/>
</dbReference>
<reference evidence="9" key="1">
    <citation type="journal article" date="2022" name="bioRxiv">
        <title>Genomics of Preaxostyla Flagellates Illuminates Evolutionary Transitions and the Path Towards Mitochondrial Loss.</title>
        <authorList>
            <person name="Novak L.V.F."/>
            <person name="Treitli S.C."/>
            <person name="Pyrih J."/>
            <person name="Halakuc P."/>
            <person name="Pipaliya S.V."/>
            <person name="Vacek V."/>
            <person name="Brzon O."/>
            <person name="Soukal P."/>
            <person name="Eme L."/>
            <person name="Dacks J.B."/>
            <person name="Karnkowska A."/>
            <person name="Elias M."/>
            <person name="Hampl V."/>
        </authorList>
    </citation>
    <scope>NUCLEOTIDE SEQUENCE</scope>
    <source>
        <strain evidence="9">RCP-MX</strain>
    </source>
</reference>
<comment type="caution">
    <text evidence="9">The sequence shown here is derived from an EMBL/GenBank/DDBJ whole genome shotgun (WGS) entry which is preliminary data.</text>
</comment>
<proteinExistence type="predicted"/>
<feature type="chain" id="PRO_5046025576" description="L-type lectin-like domain-containing protein" evidence="7">
    <location>
        <begin position="20"/>
        <end position="502"/>
    </location>
</feature>
<dbReference type="InterPro" id="IPR013320">
    <property type="entry name" value="ConA-like_dom_sf"/>
</dbReference>
<dbReference type="InterPro" id="IPR051136">
    <property type="entry name" value="Intracellular_Lectin-GPT"/>
</dbReference>
<evidence type="ECO:0000313" key="9">
    <source>
        <dbReference type="EMBL" id="KAJ4460382.1"/>
    </source>
</evidence>
<sequence length="502" mass="55873">MRYSFLLGALVLGVGLVLADTQVLDASVYPAQPEHSFKGPFLQGGSSGLGDHWVLGGSAVLTDSFVRLTPAIKDRRGWIWAKNPTTYRNWDVEFEFKAAGGRPPGADGFAFWYAQTPEITGPIYGNADKWLGLGVIFDTYDNDRKNNNPYVLAMLNDGTINYDHNNDGLTNQLGGCVARYRSLPNPSRVRVIYKDNALDVLLDLNSQGQYDTCMHADNIHLPTGFYFGMSAATGALSDNHDIYSLTVRSLDKNTPAPGARAGEMTQPAPVPVAPAQPGVATAALPSFERGQRASLSKEKEAMLDQALEAIKTSAAFLERPLDPTNPQAPLTDAQRLEQVAFMSRALHKDMIVMGEMIRNVYGLHRDVLEHVALDKDVEALSVYMQQLQRAMSQVHDADTKGDIARMRDAVLERFATVTKDLNTRLDELHYKIVTVHGSLESANKEQDMIRHSIQLNQKQMEESIKKSSKWGFWSWFIVFQIVFAVAFILWKKNRDEQAKKLP</sequence>
<evidence type="ECO:0000256" key="3">
    <source>
        <dbReference type="ARBA" id="ARBA00022729"/>
    </source>
</evidence>
<evidence type="ECO:0000259" key="8">
    <source>
        <dbReference type="PROSITE" id="PS51328"/>
    </source>
</evidence>
<feature type="transmembrane region" description="Helical" evidence="6">
    <location>
        <begin position="470"/>
        <end position="490"/>
    </location>
</feature>
<keyword evidence="10" id="KW-1185">Reference proteome</keyword>
<gene>
    <name evidence="9" type="ORF">PAPYR_3401</name>
</gene>
<keyword evidence="4 6" id="KW-1133">Transmembrane helix</keyword>
<name>A0ABQ8URN2_9EUKA</name>
<evidence type="ECO:0000313" key="10">
    <source>
        <dbReference type="Proteomes" id="UP001141327"/>
    </source>
</evidence>
<evidence type="ECO:0000256" key="7">
    <source>
        <dbReference type="SAM" id="SignalP"/>
    </source>
</evidence>
<evidence type="ECO:0000256" key="2">
    <source>
        <dbReference type="ARBA" id="ARBA00022692"/>
    </source>
</evidence>
<dbReference type="Pfam" id="PF03388">
    <property type="entry name" value="Lectin_leg-like"/>
    <property type="match status" value="1"/>
</dbReference>
<feature type="domain" description="L-type lectin-like" evidence="8">
    <location>
        <begin position="29"/>
        <end position="250"/>
    </location>
</feature>